<dbReference type="eggNOG" id="ENOG502QSKW">
    <property type="taxonomic scope" value="Eukaryota"/>
</dbReference>
<gene>
    <name evidence="9" type="primary">LOC101514350</name>
</gene>
<dbReference type="PaxDb" id="3827-XP_004496715.1"/>
<evidence type="ECO:0000256" key="2">
    <source>
        <dbReference type="ARBA" id="ARBA00007141"/>
    </source>
</evidence>
<keyword evidence="3 7" id="KW-0812">Transmembrane</keyword>
<name>A0A1S2XYZ9_CICAR</name>
<dbReference type="PANTHER" id="PTHR10868:SF1">
    <property type="entry name" value="SIGMA NON-OPIOID INTRACELLULAR RECEPTOR 1"/>
    <property type="match status" value="1"/>
</dbReference>
<dbReference type="STRING" id="3827.A0A1S2XYZ9"/>
<dbReference type="PANTHER" id="PTHR10868">
    <property type="entry name" value="SIGMA 1-TYPE OPIOID RECEPTOR-RELATED"/>
    <property type="match status" value="1"/>
</dbReference>
<dbReference type="InterPro" id="IPR006716">
    <property type="entry name" value="ERG2_sigma1_rcpt-like"/>
</dbReference>
<dbReference type="Pfam" id="PF04622">
    <property type="entry name" value="ERG2_Sigma1R"/>
    <property type="match status" value="1"/>
</dbReference>
<evidence type="ECO:0000256" key="5">
    <source>
        <dbReference type="ARBA" id="ARBA00022989"/>
    </source>
</evidence>
<dbReference type="OrthoDB" id="347124at2759"/>
<keyword evidence="6 7" id="KW-0472">Membrane</keyword>
<reference evidence="8" key="1">
    <citation type="journal article" date="2013" name="Nat. Biotechnol.">
        <title>Draft genome sequence of chickpea (Cicer arietinum) provides a resource for trait improvement.</title>
        <authorList>
            <person name="Varshney R.K."/>
            <person name="Song C."/>
            <person name="Saxena R.K."/>
            <person name="Azam S."/>
            <person name="Yu S."/>
            <person name="Sharpe A.G."/>
            <person name="Cannon S."/>
            <person name="Baek J."/>
            <person name="Rosen B.D."/>
            <person name="Tar'an B."/>
            <person name="Millan T."/>
            <person name="Zhang X."/>
            <person name="Ramsay L.D."/>
            <person name="Iwata A."/>
            <person name="Wang Y."/>
            <person name="Nelson W."/>
            <person name="Farmer A.D."/>
            <person name="Gaur P.M."/>
            <person name="Soderlund C."/>
            <person name="Penmetsa R.V."/>
            <person name="Xu C."/>
            <person name="Bharti A.K."/>
            <person name="He W."/>
            <person name="Winter P."/>
            <person name="Zhao S."/>
            <person name="Hane J.K."/>
            <person name="Carrasquilla-Garcia N."/>
            <person name="Condie J.A."/>
            <person name="Upadhyaya H.D."/>
            <person name="Luo M.C."/>
            <person name="Thudi M."/>
            <person name="Gowda C.L."/>
            <person name="Singh N.P."/>
            <person name="Lichtenzveig J."/>
            <person name="Gali K.K."/>
            <person name="Rubio J."/>
            <person name="Nadarajan N."/>
            <person name="Dolezel J."/>
            <person name="Bansal K.C."/>
            <person name="Xu X."/>
            <person name="Edwards D."/>
            <person name="Zhang G."/>
            <person name="Kahl G."/>
            <person name="Gil J."/>
            <person name="Singh K.B."/>
            <person name="Datta S.K."/>
            <person name="Jackson S.A."/>
            <person name="Wang J."/>
            <person name="Cook D.R."/>
        </authorList>
    </citation>
    <scope>NUCLEOTIDE SEQUENCE [LARGE SCALE GENOMIC DNA]</scope>
    <source>
        <strain evidence="8">cv. CDC Frontier</strain>
    </source>
</reference>
<evidence type="ECO:0000256" key="4">
    <source>
        <dbReference type="ARBA" id="ARBA00022824"/>
    </source>
</evidence>
<feature type="transmembrane region" description="Helical" evidence="7">
    <location>
        <begin position="123"/>
        <end position="146"/>
    </location>
</feature>
<keyword evidence="8" id="KW-1185">Reference proteome</keyword>
<organism evidence="8 9">
    <name type="scientific">Cicer arietinum</name>
    <name type="common">Chickpea</name>
    <name type="synonym">Garbanzo</name>
    <dbReference type="NCBI Taxonomy" id="3827"/>
    <lineage>
        <taxon>Eukaryota</taxon>
        <taxon>Viridiplantae</taxon>
        <taxon>Streptophyta</taxon>
        <taxon>Embryophyta</taxon>
        <taxon>Tracheophyta</taxon>
        <taxon>Spermatophyta</taxon>
        <taxon>Magnoliopsida</taxon>
        <taxon>eudicotyledons</taxon>
        <taxon>Gunneridae</taxon>
        <taxon>Pentapetalae</taxon>
        <taxon>rosids</taxon>
        <taxon>fabids</taxon>
        <taxon>Fabales</taxon>
        <taxon>Fabaceae</taxon>
        <taxon>Papilionoideae</taxon>
        <taxon>50 kb inversion clade</taxon>
        <taxon>NPAAA clade</taxon>
        <taxon>Hologalegina</taxon>
        <taxon>IRL clade</taxon>
        <taxon>Cicereae</taxon>
        <taxon>Cicer</taxon>
    </lineage>
</organism>
<protein>
    <submittedName>
        <fullName evidence="9">Uncharacterized protein LOC101514350</fullName>
    </submittedName>
</protein>
<keyword evidence="5 7" id="KW-1133">Transmembrane helix</keyword>
<proteinExistence type="inferred from homology"/>
<dbReference type="RefSeq" id="XP_004496715.1">
    <property type="nucleotide sequence ID" value="XM_004496658.2"/>
</dbReference>
<dbReference type="GO" id="GO:0005789">
    <property type="term" value="C:endoplasmic reticulum membrane"/>
    <property type="evidence" value="ECO:0007669"/>
    <property type="project" value="UniProtKB-SubCell"/>
</dbReference>
<evidence type="ECO:0000256" key="3">
    <source>
        <dbReference type="ARBA" id="ARBA00022692"/>
    </source>
</evidence>
<evidence type="ECO:0000256" key="7">
    <source>
        <dbReference type="SAM" id="Phobius"/>
    </source>
</evidence>
<evidence type="ECO:0000313" key="8">
    <source>
        <dbReference type="Proteomes" id="UP000087171"/>
    </source>
</evidence>
<evidence type="ECO:0000313" key="9">
    <source>
        <dbReference type="RefSeq" id="XP_004496715.1"/>
    </source>
</evidence>
<keyword evidence="4" id="KW-0256">Endoplasmic reticulum</keyword>
<dbReference type="AlphaFoldDB" id="A0A1S2XYZ9"/>
<dbReference type="Proteomes" id="UP000087171">
    <property type="component" value="Chromosome Ca4"/>
</dbReference>
<reference evidence="9" key="2">
    <citation type="submission" date="2025-08" db="UniProtKB">
        <authorList>
            <consortium name="RefSeq"/>
        </authorList>
    </citation>
    <scope>IDENTIFICATION</scope>
    <source>
        <tissue evidence="9">Etiolated seedlings</tissue>
    </source>
</reference>
<sequence length="356" mass="40678">MRTYFPQSKSSSIEDEEEDNHESSCYYYYPDCKKDANCNCEICLASINATLDLIPNSSLTKFSSSKPNFQITPISFHSSILSTPKKSFHSRSIIPPSTPILKSSAKSNYVHKMEKKNKGQERYFSGIDILRVMAVLGFLFFADIVLSRVVSGVFQPSFSPDVVKRVGEKCHKIQDLNGKLRFLQNELGSFVHGKVSNCGFSDTSWEISQDGVLLNSRCKLYKSSIEEVTIWGWPLQTAGMLTTRLSFRTLTILSGRVTEWNDGQISYLIRKTNTSWVQPKWGASVVQLDPNTWILEYQRSSIVDGTGLFSAALEFFKYRISRIVGKMKKDFWQFAEFEYNYQYNWFTTNYGSDTPT</sequence>
<accession>A0A1S2XYZ9</accession>
<comment type="subcellular location">
    <subcellularLocation>
        <location evidence="1">Endoplasmic reticulum membrane</location>
    </subcellularLocation>
</comment>
<dbReference type="GeneID" id="101514350"/>
<evidence type="ECO:0000256" key="6">
    <source>
        <dbReference type="ARBA" id="ARBA00023136"/>
    </source>
</evidence>
<evidence type="ECO:0000256" key="1">
    <source>
        <dbReference type="ARBA" id="ARBA00004586"/>
    </source>
</evidence>
<dbReference type="KEGG" id="cam:101514350"/>
<comment type="similarity">
    <text evidence="2">Belongs to the ERG2 family.</text>
</comment>